<evidence type="ECO:0000256" key="6">
    <source>
        <dbReference type="SAM" id="MobiDB-lite"/>
    </source>
</evidence>
<feature type="non-terminal residue" evidence="7">
    <location>
        <position position="1"/>
    </location>
</feature>
<dbReference type="GO" id="GO:0000981">
    <property type="term" value="F:DNA-binding transcription factor activity, RNA polymerase II-specific"/>
    <property type="evidence" value="ECO:0007669"/>
    <property type="project" value="InterPro"/>
</dbReference>
<feature type="region of interest" description="Disordered" evidence="6">
    <location>
        <begin position="1"/>
        <end position="45"/>
    </location>
</feature>
<proteinExistence type="predicted"/>
<feature type="non-terminal residue" evidence="7">
    <location>
        <position position="723"/>
    </location>
</feature>
<gene>
    <name evidence="7" type="ORF">BN869_000008497_1</name>
</gene>
<evidence type="ECO:0000256" key="1">
    <source>
        <dbReference type="ARBA" id="ARBA00004123"/>
    </source>
</evidence>
<keyword evidence="4" id="KW-0804">Transcription</keyword>
<dbReference type="PANTHER" id="PTHR47338">
    <property type="entry name" value="ZN(II)2CYS6 TRANSCRIPTION FACTOR (EUROFUNG)-RELATED"/>
    <property type="match status" value="1"/>
</dbReference>
<evidence type="ECO:0000256" key="4">
    <source>
        <dbReference type="ARBA" id="ARBA00023163"/>
    </source>
</evidence>
<name>A0A0B7K5H2_BIOOC</name>
<evidence type="ECO:0000256" key="3">
    <source>
        <dbReference type="ARBA" id="ARBA00023015"/>
    </source>
</evidence>
<reference evidence="7" key="1">
    <citation type="submission" date="2015-01" db="EMBL/GenBank/DDBJ databases">
        <authorList>
            <person name="Durling Mikael"/>
        </authorList>
    </citation>
    <scope>NUCLEOTIDE SEQUENCE</scope>
</reference>
<feature type="compositionally biased region" description="Low complexity" evidence="6">
    <location>
        <begin position="30"/>
        <end position="43"/>
    </location>
</feature>
<accession>A0A0B7K5H2</accession>
<protein>
    <recommendedName>
        <fullName evidence="8">Transcription factor domain-containing protein</fullName>
    </recommendedName>
</protein>
<dbReference type="InterPro" id="IPR050815">
    <property type="entry name" value="TF_fung"/>
</dbReference>
<evidence type="ECO:0008006" key="8">
    <source>
        <dbReference type="Google" id="ProtNLM"/>
    </source>
</evidence>
<dbReference type="GO" id="GO:0046872">
    <property type="term" value="F:metal ion binding"/>
    <property type="evidence" value="ECO:0007669"/>
    <property type="project" value="UniProtKB-KW"/>
</dbReference>
<sequence length="723" mass="78809">PKAAETYAGQPTVLINDRRRGSTHSIVDRPLSLSPTGGPPSNSRGLEEVVEVAGAAEHEPDSTEGGALDTSDLKNSLEQILVAGTNSSLSPDMNVVIHLLDLFYRRSNSNVKEVVPLEAAFFYLVRTKTVFSGLIYAMCACAVQYSTHPMARATMAGGQQSLDETFSKLARVSIHDWAETDRHLDYLRTCCILIDYDAAKCHGKQAWANISISKTLLQLYRAQTQPPLDEVGILERIEFYLQIKEATHSLGHGALESSVLSQTVAWASHNSDYTQVGSEQRLLDLLRFFVRIHNYNNKNNPEAQVVQPWKSGSDFRTLHTEMEEYTVHFPSTPSLDENDTSQDDIEYTITEAMCSLVCHCCDIALNLRFLPIPEPNNGQGIGSLSTCVEFPGAPPLFILERRSRCEASAEAICRIAQDVVQGGGFFHYTALLGYCSVHAIFVLLNQLHRQPKHQQLGKVVGSLKFAFTLLAAVRRFYAPAASWLEIVFRAHDTSTPLTHHRSTIGEAFHSYLGRYVDVPEPCFVPLMPSADQSDILGSKAKEAQASPDESVGRGVLDNDESQQPAWVQSYAGHLSEDIEAEEIRLLRGESPSNAISLIGSSGETVVGQDGSIDTAHEHSKILEKIQEASGINSFGDFPVVGQSWVEAGGPAVESWSSGVAIGADAGTLAPAQPAFAEFLAMGGVDFDLDAVLGSDPIFGDFWPDIMPNSPSFLFPVGDKTGPQ</sequence>
<organism evidence="7">
    <name type="scientific">Bionectria ochroleuca</name>
    <name type="common">Gliocladium roseum</name>
    <dbReference type="NCBI Taxonomy" id="29856"/>
    <lineage>
        <taxon>Eukaryota</taxon>
        <taxon>Fungi</taxon>
        <taxon>Dikarya</taxon>
        <taxon>Ascomycota</taxon>
        <taxon>Pezizomycotina</taxon>
        <taxon>Sordariomycetes</taxon>
        <taxon>Hypocreomycetidae</taxon>
        <taxon>Hypocreales</taxon>
        <taxon>Bionectriaceae</taxon>
        <taxon>Clonostachys</taxon>
    </lineage>
</organism>
<keyword evidence="3" id="KW-0805">Transcription regulation</keyword>
<dbReference type="AlphaFoldDB" id="A0A0B7K5H2"/>
<evidence type="ECO:0000256" key="2">
    <source>
        <dbReference type="ARBA" id="ARBA00022723"/>
    </source>
</evidence>
<dbReference type="CDD" id="cd12148">
    <property type="entry name" value="fungal_TF_MHR"/>
    <property type="match status" value="1"/>
</dbReference>
<keyword evidence="5" id="KW-0539">Nucleus</keyword>
<dbReference type="PANTHER" id="PTHR47338:SF5">
    <property type="entry name" value="ZN(II)2CYS6 TRANSCRIPTION FACTOR (EUROFUNG)"/>
    <property type="match status" value="1"/>
</dbReference>
<dbReference type="GO" id="GO:0005634">
    <property type="term" value="C:nucleus"/>
    <property type="evidence" value="ECO:0007669"/>
    <property type="project" value="UniProtKB-SubCell"/>
</dbReference>
<evidence type="ECO:0000256" key="5">
    <source>
        <dbReference type="ARBA" id="ARBA00023242"/>
    </source>
</evidence>
<comment type="subcellular location">
    <subcellularLocation>
        <location evidence="1">Nucleus</location>
    </subcellularLocation>
</comment>
<evidence type="ECO:0000313" key="7">
    <source>
        <dbReference type="EMBL" id="CEO52439.1"/>
    </source>
</evidence>
<dbReference type="EMBL" id="CDPU01000028">
    <property type="protein sequence ID" value="CEO52439.1"/>
    <property type="molecule type" value="Genomic_DNA"/>
</dbReference>
<keyword evidence="2" id="KW-0479">Metal-binding</keyword>